<dbReference type="RefSeq" id="WP_328015517.1">
    <property type="nucleotide sequence ID" value="NZ_JARTFS010000013.1"/>
</dbReference>
<evidence type="ECO:0000256" key="2">
    <source>
        <dbReference type="SAM" id="SignalP"/>
    </source>
</evidence>
<reference evidence="3 4" key="1">
    <citation type="submission" date="2023-03" db="EMBL/GenBank/DDBJ databases">
        <title>Bacillus Genome Sequencing.</title>
        <authorList>
            <person name="Dunlap C."/>
        </authorList>
    </citation>
    <scope>NUCLEOTIDE SEQUENCE [LARGE SCALE GENOMIC DNA]</scope>
    <source>
        <strain evidence="3 4">NRS-1717</strain>
    </source>
</reference>
<dbReference type="EMBL" id="JARTFS010000013">
    <property type="protein sequence ID" value="MED4402723.1"/>
    <property type="molecule type" value="Genomic_DNA"/>
</dbReference>
<feature type="signal peptide" evidence="2">
    <location>
        <begin position="1"/>
        <end position="20"/>
    </location>
</feature>
<feature type="region of interest" description="Disordered" evidence="1">
    <location>
        <begin position="30"/>
        <end position="78"/>
    </location>
</feature>
<organism evidence="3 4">
    <name type="scientific">Metabacillus fastidiosus</name>
    <dbReference type="NCBI Taxonomy" id="1458"/>
    <lineage>
        <taxon>Bacteria</taxon>
        <taxon>Bacillati</taxon>
        <taxon>Bacillota</taxon>
        <taxon>Bacilli</taxon>
        <taxon>Bacillales</taxon>
        <taxon>Bacillaceae</taxon>
        <taxon>Metabacillus</taxon>
    </lineage>
</organism>
<dbReference type="PROSITE" id="PS51257">
    <property type="entry name" value="PROKAR_LIPOPROTEIN"/>
    <property type="match status" value="1"/>
</dbReference>
<keyword evidence="4" id="KW-1185">Reference proteome</keyword>
<proteinExistence type="predicted"/>
<protein>
    <submittedName>
        <fullName evidence="3">Uncharacterized protein</fullName>
    </submittedName>
</protein>
<evidence type="ECO:0000256" key="1">
    <source>
        <dbReference type="SAM" id="MobiDB-lite"/>
    </source>
</evidence>
<feature type="compositionally biased region" description="Basic and acidic residues" evidence="1">
    <location>
        <begin position="44"/>
        <end position="78"/>
    </location>
</feature>
<evidence type="ECO:0000313" key="3">
    <source>
        <dbReference type="EMBL" id="MED4402723.1"/>
    </source>
</evidence>
<comment type="caution">
    <text evidence="3">The sequence shown here is derived from an EMBL/GenBank/DDBJ whole genome shotgun (WGS) entry which is preliminary data.</text>
</comment>
<name>A0ABU6P1A6_9BACI</name>
<accession>A0ABU6P1A6</accession>
<gene>
    <name evidence="3" type="ORF">P9271_15570</name>
</gene>
<feature type="chain" id="PRO_5046433941" evidence="2">
    <location>
        <begin position="21"/>
        <end position="229"/>
    </location>
</feature>
<evidence type="ECO:0000313" key="4">
    <source>
        <dbReference type="Proteomes" id="UP001342826"/>
    </source>
</evidence>
<keyword evidence="2" id="KW-0732">Signal</keyword>
<sequence length="229" mass="25725">MKLVKSLFVFSLLFFIIACSNDAGTVKKEEEEKKVTEQEQPAETETKTDKDTETEVKTDTETVAKEEDSKADEVKKPQSTEVKTMTAIYVGQVDPHTIEVVAEGETINLQTTEADINFDEFSDGDEVKIQYYKNEQDQYILKSMKFSVVEEKKEDSSSPVKESPKVISTEATYVGQVDTSTIEVTVDGEAINLQTTEIDVNLDEIEEGSQVMIAYYQNEDGQNILKSIE</sequence>
<dbReference type="Proteomes" id="UP001342826">
    <property type="component" value="Unassembled WGS sequence"/>
</dbReference>